<dbReference type="InterPro" id="IPR006094">
    <property type="entry name" value="Oxid_FAD_bind_N"/>
</dbReference>
<dbReference type="InterPro" id="IPR036318">
    <property type="entry name" value="FAD-bd_PCMH-like_sf"/>
</dbReference>
<dbReference type="Proteomes" id="UP000799423">
    <property type="component" value="Unassembled WGS sequence"/>
</dbReference>
<dbReference type="Gene3D" id="3.30.43.10">
    <property type="entry name" value="Uridine Diphospho-n-acetylenolpyruvylglucosamine Reductase, domain 2"/>
    <property type="match status" value="1"/>
</dbReference>
<keyword evidence="8" id="KW-1185">Reference proteome</keyword>
<dbReference type="AlphaFoldDB" id="A0A6A7ANG0"/>
<proteinExistence type="inferred from homology"/>
<dbReference type="InterPro" id="IPR016167">
    <property type="entry name" value="FAD-bd_PCMH_sub1"/>
</dbReference>
<dbReference type="InterPro" id="IPR016166">
    <property type="entry name" value="FAD-bd_PCMH"/>
</dbReference>
<organism evidence="7 8">
    <name type="scientific">Plenodomus tracheiphilus IPT5</name>
    <dbReference type="NCBI Taxonomy" id="1408161"/>
    <lineage>
        <taxon>Eukaryota</taxon>
        <taxon>Fungi</taxon>
        <taxon>Dikarya</taxon>
        <taxon>Ascomycota</taxon>
        <taxon>Pezizomycotina</taxon>
        <taxon>Dothideomycetes</taxon>
        <taxon>Pleosporomycetidae</taxon>
        <taxon>Pleosporales</taxon>
        <taxon>Pleosporineae</taxon>
        <taxon>Leptosphaeriaceae</taxon>
        <taxon>Plenodomus</taxon>
    </lineage>
</organism>
<dbReference type="EMBL" id="MU006363">
    <property type="protein sequence ID" value="KAF2844786.1"/>
    <property type="molecule type" value="Genomic_DNA"/>
</dbReference>
<keyword evidence="3" id="KW-0274">FAD</keyword>
<dbReference type="InterPro" id="IPR050416">
    <property type="entry name" value="FAD-linked_Oxidoreductase"/>
</dbReference>
<accession>A0A6A7ANG0</accession>
<evidence type="ECO:0000313" key="8">
    <source>
        <dbReference type="Proteomes" id="UP000799423"/>
    </source>
</evidence>
<evidence type="ECO:0000259" key="6">
    <source>
        <dbReference type="PROSITE" id="PS51387"/>
    </source>
</evidence>
<keyword evidence="2" id="KW-0285">Flavoprotein</keyword>
<dbReference type="Gene3D" id="3.40.462.20">
    <property type="match status" value="1"/>
</dbReference>
<evidence type="ECO:0000256" key="2">
    <source>
        <dbReference type="ARBA" id="ARBA00022630"/>
    </source>
</evidence>
<evidence type="ECO:0000256" key="1">
    <source>
        <dbReference type="ARBA" id="ARBA00005466"/>
    </source>
</evidence>
<dbReference type="InterPro" id="IPR016169">
    <property type="entry name" value="FAD-bd_PCMH_sub2"/>
</dbReference>
<sequence length="502" mass="54199">MKVEFLVTLGTFAVGALAQDVFEPSDFNVTEALVANGVNVSSLPDLETLSEKRSTLDPCTIAVTTLVNPYCVFKPSKALDVSTMVLISRLTQCPFAIKGGGHTAFPGASSIEGGITVSLQDMNKIELSSDKKIAAVGPGNRWGAVYTELGKNNLAVIGGRASDVGTGLILGGGIAHQSNIYGLACDNIASYEVVTASGIILKVTPKQYPDLYWALRGGGNNFGVVTRFDMETVPQGLMWGGTRVHLQPDYQNLITAFATMVESAPEDPKSVQILSFATTAGNSAAQIQLEYLEPVDEANPPAILKEYLSIPSVRGSTINRTLASDTDMLDAQMPGGHRYSFWASTFKLDRDFMAWMQALHQKTVALGPDQGSLTFQAFTVPALKQMSKKGGNALGLSPDDGPLFHVLLYMVWDDESKDTILNREAQEFMNAAKEEAKTRGLYSRYIYLNYAGPYQNVIPSYGEANLAKLKAIAKKYDPTAIFQKLQPGGYKLEGAPYGETLQ</sequence>
<feature type="chain" id="PRO_5025507897" evidence="5">
    <location>
        <begin position="19"/>
        <end position="502"/>
    </location>
</feature>
<evidence type="ECO:0000256" key="4">
    <source>
        <dbReference type="ARBA" id="ARBA00023002"/>
    </source>
</evidence>
<evidence type="ECO:0000256" key="3">
    <source>
        <dbReference type="ARBA" id="ARBA00022827"/>
    </source>
</evidence>
<dbReference type="OrthoDB" id="2151789at2759"/>
<feature type="domain" description="FAD-binding PCMH-type" evidence="6">
    <location>
        <begin position="65"/>
        <end position="235"/>
    </location>
</feature>
<evidence type="ECO:0000256" key="5">
    <source>
        <dbReference type="SAM" id="SignalP"/>
    </source>
</evidence>
<dbReference type="PROSITE" id="PS51387">
    <property type="entry name" value="FAD_PCMH"/>
    <property type="match status" value="1"/>
</dbReference>
<dbReference type="PANTHER" id="PTHR42973">
    <property type="entry name" value="BINDING OXIDOREDUCTASE, PUTATIVE (AFU_ORTHOLOGUE AFUA_1G17690)-RELATED"/>
    <property type="match status" value="1"/>
</dbReference>
<dbReference type="GO" id="GO:0071949">
    <property type="term" value="F:FAD binding"/>
    <property type="evidence" value="ECO:0007669"/>
    <property type="project" value="InterPro"/>
</dbReference>
<feature type="signal peptide" evidence="5">
    <location>
        <begin position="1"/>
        <end position="18"/>
    </location>
</feature>
<evidence type="ECO:0000313" key="7">
    <source>
        <dbReference type="EMBL" id="KAF2844786.1"/>
    </source>
</evidence>
<dbReference type="PANTHER" id="PTHR42973:SF34">
    <property type="entry name" value="FAD BINDING DOMAIN PROTEIN (AFU_ORTHOLOGUE AFUA_3G02770)"/>
    <property type="match status" value="1"/>
</dbReference>
<gene>
    <name evidence="7" type="ORF">T440DRAFT_461538</name>
</gene>
<dbReference type="Gene3D" id="3.30.465.10">
    <property type="match status" value="1"/>
</dbReference>
<name>A0A6A7ANG0_9PLEO</name>
<dbReference type="Pfam" id="PF01565">
    <property type="entry name" value="FAD_binding_4"/>
    <property type="match status" value="1"/>
</dbReference>
<keyword evidence="5" id="KW-0732">Signal</keyword>
<dbReference type="SUPFAM" id="SSF56176">
    <property type="entry name" value="FAD-binding/transporter-associated domain-like"/>
    <property type="match status" value="1"/>
</dbReference>
<dbReference type="GO" id="GO:0016491">
    <property type="term" value="F:oxidoreductase activity"/>
    <property type="evidence" value="ECO:0007669"/>
    <property type="project" value="UniProtKB-KW"/>
</dbReference>
<reference evidence="7" key="1">
    <citation type="submission" date="2020-01" db="EMBL/GenBank/DDBJ databases">
        <authorList>
            <consortium name="DOE Joint Genome Institute"/>
            <person name="Haridas S."/>
            <person name="Albert R."/>
            <person name="Binder M."/>
            <person name="Bloem J."/>
            <person name="Labutti K."/>
            <person name="Salamov A."/>
            <person name="Andreopoulos B."/>
            <person name="Baker S.E."/>
            <person name="Barry K."/>
            <person name="Bills G."/>
            <person name="Bluhm B.H."/>
            <person name="Cannon C."/>
            <person name="Castanera R."/>
            <person name="Culley D.E."/>
            <person name="Daum C."/>
            <person name="Ezra D."/>
            <person name="Gonzalez J.B."/>
            <person name="Henrissat B."/>
            <person name="Kuo A."/>
            <person name="Liang C."/>
            <person name="Lipzen A."/>
            <person name="Lutzoni F."/>
            <person name="Magnuson J."/>
            <person name="Mondo S."/>
            <person name="Nolan M."/>
            <person name="Ohm R."/>
            <person name="Pangilinan J."/>
            <person name="Park H.-J."/>
            <person name="Ramirez L."/>
            <person name="Alfaro M."/>
            <person name="Sun H."/>
            <person name="Tritt A."/>
            <person name="Yoshinaga Y."/>
            <person name="Zwiers L.-H."/>
            <person name="Turgeon B.G."/>
            <person name="Goodwin S.B."/>
            <person name="Spatafora J.W."/>
            <person name="Crous P.W."/>
            <person name="Grigoriev I.V."/>
        </authorList>
    </citation>
    <scope>NUCLEOTIDE SEQUENCE</scope>
    <source>
        <strain evidence="7">IPT5</strain>
    </source>
</reference>
<protein>
    <submittedName>
        <fullName evidence="7">FAD binding domain-containing protein</fullName>
    </submittedName>
</protein>
<comment type="similarity">
    <text evidence="1">Belongs to the oxygen-dependent FAD-linked oxidoreductase family.</text>
</comment>
<keyword evidence="4" id="KW-0560">Oxidoreductase</keyword>